<dbReference type="SUPFAM" id="SSF53335">
    <property type="entry name" value="S-adenosyl-L-methionine-dependent methyltransferases"/>
    <property type="match status" value="2"/>
</dbReference>
<dbReference type="GO" id="GO:0008610">
    <property type="term" value="P:lipid biosynthetic process"/>
    <property type="evidence" value="ECO:0007669"/>
    <property type="project" value="InterPro"/>
</dbReference>
<evidence type="ECO:0000256" key="5">
    <source>
        <dbReference type="ARBA" id="ARBA00023098"/>
    </source>
</evidence>
<name>A0A0N5AEU6_9BILA</name>
<evidence type="ECO:0000256" key="2">
    <source>
        <dbReference type="ARBA" id="ARBA00022603"/>
    </source>
</evidence>
<dbReference type="InterPro" id="IPR029063">
    <property type="entry name" value="SAM-dependent_MTases_sf"/>
</dbReference>
<proteinExistence type="inferred from homology"/>
<evidence type="ECO:0000256" key="4">
    <source>
        <dbReference type="ARBA" id="ARBA00022691"/>
    </source>
</evidence>
<dbReference type="PANTHER" id="PTHR43667">
    <property type="entry name" value="CYCLOPROPANE-FATTY-ACYL-PHOSPHOLIPID SYNTHASE"/>
    <property type="match status" value="1"/>
</dbReference>
<keyword evidence="2" id="KW-0489">Methyltransferase</keyword>
<dbReference type="InterPro" id="IPR050723">
    <property type="entry name" value="CFA/CMAS"/>
</dbReference>
<keyword evidence="6" id="KW-1185">Reference proteome</keyword>
<dbReference type="Gene3D" id="3.40.50.150">
    <property type="entry name" value="Vaccinia Virus protein VP39"/>
    <property type="match status" value="2"/>
</dbReference>
<dbReference type="GO" id="GO:0032259">
    <property type="term" value="P:methylation"/>
    <property type="evidence" value="ECO:0007669"/>
    <property type="project" value="UniProtKB-KW"/>
</dbReference>
<evidence type="ECO:0000313" key="7">
    <source>
        <dbReference type="WBParaSite" id="SMUV_0000276801-mRNA-1"/>
    </source>
</evidence>
<keyword evidence="4" id="KW-0949">S-adenosyl-L-methionine</keyword>
<keyword evidence="5" id="KW-0443">Lipid metabolism</keyword>
<dbReference type="Proteomes" id="UP000046393">
    <property type="component" value="Unplaced"/>
</dbReference>
<dbReference type="WBParaSite" id="SMUV_0000276801-mRNA-1">
    <property type="protein sequence ID" value="SMUV_0000276801-mRNA-1"/>
    <property type="gene ID" value="SMUV_0000276801"/>
</dbReference>
<dbReference type="STRING" id="451379.A0A0N5AEU6"/>
<evidence type="ECO:0000256" key="3">
    <source>
        <dbReference type="ARBA" id="ARBA00022679"/>
    </source>
</evidence>
<organism evidence="6 7">
    <name type="scientific">Syphacia muris</name>
    <dbReference type="NCBI Taxonomy" id="451379"/>
    <lineage>
        <taxon>Eukaryota</taxon>
        <taxon>Metazoa</taxon>
        <taxon>Ecdysozoa</taxon>
        <taxon>Nematoda</taxon>
        <taxon>Chromadorea</taxon>
        <taxon>Rhabditida</taxon>
        <taxon>Spirurina</taxon>
        <taxon>Oxyuridomorpha</taxon>
        <taxon>Oxyuroidea</taxon>
        <taxon>Oxyuridae</taxon>
        <taxon>Syphacia</taxon>
    </lineage>
</organism>
<dbReference type="InterPro" id="IPR003333">
    <property type="entry name" value="CMAS"/>
</dbReference>
<evidence type="ECO:0000256" key="1">
    <source>
        <dbReference type="ARBA" id="ARBA00010815"/>
    </source>
</evidence>
<accession>A0A0N5AEU6</accession>
<evidence type="ECO:0000313" key="6">
    <source>
        <dbReference type="Proteomes" id="UP000046393"/>
    </source>
</evidence>
<dbReference type="PANTHER" id="PTHR43667:SF2">
    <property type="entry name" value="FATTY ACID C-METHYL TRANSFERASE"/>
    <property type="match status" value="1"/>
</dbReference>
<dbReference type="PIRSF" id="PIRSF003085">
    <property type="entry name" value="CMAS"/>
    <property type="match status" value="1"/>
</dbReference>
<dbReference type="Pfam" id="PF02353">
    <property type="entry name" value="CMAS"/>
    <property type="match status" value="1"/>
</dbReference>
<protein>
    <submittedName>
        <fullName evidence="7">Cyclopropane-fatty-acyl-phospholipid synthase</fullName>
    </submittedName>
</protein>
<reference evidence="7" key="1">
    <citation type="submission" date="2017-02" db="UniProtKB">
        <authorList>
            <consortium name="WormBaseParasite"/>
        </authorList>
    </citation>
    <scope>IDENTIFICATION</scope>
</reference>
<comment type="similarity">
    <text evidence="1">Belongs to the CFA/CMAS family.</text>
</comment>
<dbReference type="GO" id="GO:0008168">
    <property type="term" value="F:methyltransferase activity"/>
    <property type="evidence" value="ECO:0007669"/>
    <property type="project" value="UniProtKB-KW"/>
</dbReference>
<dbReference type="AlphaFoldDB" id="A0A0N5AEU6"/>
<sequence>LFRAVYLIFLKIILQIYLSQNLFNYFFRHFDKLLAKSDENLCIQIANNKYKFNYKSQNAKHQPVTLHIYNPIDFCFRIILDPKIGLGESFMKQDWDAEPSPKDLLTLMIRAKSKNNVAKLLAITSSFLNQKTNEHKKSLIVEKIVFWIFQAILNTVEGSATNIHQHYDLGNDMFQKFLDPTMTYSCAIFEQRITELLIYAKVSSNITEDVTNHFKYTLNSLKLEEGVYDKVIAIEMIEAVGHEFLPQFFNVISDRLKPDGIAFLQAIVCPDAYYERYRKSSDFIKKYIFPGGHMPSLNGIEKALPEKILKITEIEQINRNYAVTLDFWNLAWMEHEQEILKMGYPLEFHRKWQFYFALCSSLFEYDHIGTVHIKLQKCI</sequence>
<keyword evidence="3" id="KW-0808">Transferase</keyword>